<dbReference type="GO" id="GO:0006284">
    <property type="term" value="P:base-excision repair"/>
    <property type="evidence" value="ECO:0007669"/>
    <property type="project" value="UniProtKB-UniRule"/>
</dbReference>
<dbReference type="CDD" id="cd00056">
    <property type="entry name" value="ENDO3c"/>
    <property type="match status" value="1"/>
</dbReference>
<accession>A0A937AIE8</accession>
<dbReference type="PANTHER" id="PTHR42944">
    <property type="entry name" value="ADENINE DNA GLYCOSYLASE"/>
    <property type="match status" value="1"/>
</dbReference>
<dbReference type="InterPro" id="IPR005760">
    <property type="entry name" value="A/G_AdeGlyc_MutY"/>
</dbReference>
<dbReference type="SUPFAM" id="SSF48150">
    <property type="entry name" value="DNA-glycosylase"/>
    <property type="match status" value="1"/>
</dbReference>
<evidence type="ECO:0000256" key="4">
    <source>
        <dbReference type="ARBA" id="ARBA00012045"/>
    </source>
</evidence>
<keyword evidence="11" id="KW-0411">Iron-sulfur</keyword>
<dbReference type="Gene3D" id="1.10.1670.10">
    <property type="entry name" value="Helix-hairpin-Helix base-excision DNA repair enzymes (C-terminal)"/>
    <property type="match status" value="1"/>
</dbReference>
<dbReference type="SUPFAM" id="SSF55811">
    <property type="entry name" value="Nudix"/>
    <property type="match status" value="1"/>
</dbReference>
<evidence type="ECO:0000256" key="7">
    <source>
        <dbReference type="ARBA" id="ARBA00022723"/>
    </source>
</evidence>
<keyword evidence="13 14" id="KW-0326">Glycosidase</keyword>
<reference evidence="16" key="1">
    <citation type="submission" date="2021-01" db="EMBL/GenBank/DDBJ databases">
        <title>Marivirga sp. nov., isolated from intertidal surface sediments.</title>
        <authorList>
            <person name="Zhang M."/>
        </authorList>
    </citation>
    <scope>NUCLEOTIDE SEQUENCE</scope>
    <source>
        <strain evidence="16">SM1354</strain>
    </source>
</reference>
<dbReference type="SMART" id="SM00478">
    <property type="entry name" value="ENDO3c"/>
    <property type="match status" value="1"/>
</dbReference>
<dbReference type="PROSITE" id="PS00764">
    <property type="entry name" value="ENDONUCLEASE_III_1"/>
    <property type="match status" value="1"/>
</dbReference>
<dbReference type="GO" id="GO:0035485">
    <property type="term" value="F:adenine/guanine mispair binding"/>
    <property type="evidence" value="ECO:0007669"/>
    <property type="project" value="TreeGrafter"/>
</dbReference>
<dbReference type="Pfam" id="PF14815">
    <property type="entry name" value="NUDIX_4"/>
    <property type="match status" value="1"/>
</dbReference>
<evidence type="ECO:0000256" key="9">
    <source>
        <dbReference type="ARBA" id="ARBA00022801"/>
    </source>
</evidence>
<dbReference type="RefSeq" id="WP_201917501.1">
    <property type="nucleotide sequence ID" value="NZ_JAERQG010000001.1"/>
</dbReference>
<dbReference type="InterPro" id="IPR023170">
    <property type="entry name" value="HhH_base_excis_C"/>
</dbReference>
<dbReference type="InterPro" id="IPR003265">
    <property type="entry name" value="HhH-GPD_domain"/>
</dbReference>
<evidence type="ECO:0000256" key="10">
    <source>
        <dbReference type="ARBA" id="ARBA00023004"/>
    </source>
</evidence>
<evidence type="ECO:0000256" key="14">
    <source>
        <dbReference type="RuleBase" id="RU365096"/>
    </source>
</evidence>
<keyword evidence="9" id="KW-0378">Hydrolase</keyword>
<dbReference type="Gene3D" id="3.90.79.10">
    <property type="entry name" value="Nucleoside Triphosphate Pyrophosphohydrolase"/>
    <property type="match status" value="1"/>
</dbReference>
<dbReference type="InterPro" id="IPR000445">
    <property type="entry name" value="HhH_motif"/>
</dbReference>
<name>A0A937AIE8_9BACT</name>
<evidence type="ECO:0000256" key="13">
    <source>
        <dbReference type="ARBA" id="ARBA00023295"/>
    </source>
</evidence>
<dbReference type="InterPro" id="IPR044298">
    <property type="entry name" value="MIG/MutY"/>
</dbReference>
<comment type="caution">
    <text evidence="16">The sequence shown here is derived from an EMBL/GenBank/DDBJ whole genome shotgun (WGS) entry which is preliminary data.</text>
</comment>
<dbReference type="Pfam" id="PF00730">
    <property type="entry name" value="HhH-GPD"/>
    <property type="match status" value="1"/>
</dbReference>
<keyword evidence="6" id="KW-0004">4Fe-4S</keyword>
<dbReference type="GO" id="GO:0051539">
    <property type="term" value="F:4 iron, 4 sulfur cluster binding"/>
    <property type="evidence" value="ECO:0007669"/>
    <property type="project" value="UniProtKB-UniRule"/>
</dbReference>
<sequence length="349" mass="40702">MAKSFAQQIISWYKNHMRELPWRLTEDPYKIWLSEIILQQTRVAQGLPYYEKFIAKYPTVHDLAVAPQDEVLRMWQGLGYYSRARNLHSCAQSVVEDYDGHFPETYEELQKLKGVGKYTAAAIASFAFKKKVPVVDGNVFRVLSRFLVIDKDIADPKNFKLFFEASKELISEDQPDLYNQALMELGATLCSVSKPACLLCPVAEECQARIEGKQTELPIKLKKVKVRKRYFYYLLIEQNEKLLMGKRGPNDIWQGLFDFPLIESKNVLSTPELEKELSSIFPKQKHFKYELSNSVKHILTHQIIEAFFISIDMKKAQIKINGYSWYDEGEVEELPKPRLVDKYLKENFY</sequence>
<evidence type="ECO:0000256" key="8">
    <source>
        <dbReference type="ARBA" id="ARBA00022763"/>
    </source>
</evidence>
<dbReference type="NCBIfam" id="TIGR01084">
    <property type="entry name" value="mutY"/>
    <property type="match status" value="1"/>
</dbReference>
<evidence type="ECO:0000313" key="17">
    <source>
        <dbReference type="Proteomes" id="UP000642920"/>
    </source>
</evidence>
<dbReference type="EC" id="3.2.2.31" evidence="4 14"/>
<dbReference type="InterPro" id="IPR029119">
    <property type="entry name" value="MutY_C"/>
</dbReference>
<dbReference type="InterPro" id="IPR004035">
    <property type="entry name" value="Endouclease-III_FeS-bd_BS"/>
</dbReference>
<comment type="function">
    <text evidence="2">Adenine glycosylase active on G-A mispairs. MutY also corrects error-prone DNA synthesis past GO lesions which are due to the oxidatively damaged form of guanine: 7,8-dihydro-8-oxoguanine (8-oxo-dGTP).</text>
</comment>
<dbReference type="EMBL" id="JAERQG010000001">
    <property type="protein sequence ID" value="MBL0764173.1"/>
    <property type="molecule type" value="Genomic_DNA"/>
</dbReference>
<dbReference type="PANTHER" id="PTHR42944:SF1">
    <property type="entry name" value="ADENINE DNA GLYCOSYLASE"/>
    <property type="match status" value="1"/>
</dbReference>
<dbReference type="FunFam" id="1.10.340.30:FF:000002">
    <property type="entry name" value="Adenine DNA glycosylase"/>
    <property type="match status" value="1"/>
</dbReference>
<evidence type="ECO:0000259" key="15">
    <source>
        <dbReference type="SMART" id="SM00478"/>
    </source>
</evidence>
<dbReference type="Proteomes" id="UP000642920">
    <property type="component" value="Unassembled WGS sequence"/>
</dbReference>
<keyword evidence="7" id="KW-0479">Metal-binding</keyword>
<keyword evidence="12" id="KW-0234">DNA repair</keyword>
<dbReference type="Gene3D" id="1.10.340.30">
    <property type="entry name" value="Hypothetical protein, domain 2"/>
    <property type="match status" value="1"/>
</dbReference>
<dbReference type="GO" id="GO:0000701">
    <property type="term" value="F:purine-specific mismatch base pair DNA N-glycosylase activity"/>
    <property type="evidence" value="ECO:0007669"/>
    <property type="project" value="UniProtKB-EC"/>
</dbReference>
<dbReference type="GO" id="GO:0006298">
    <property type="term" value="P:mismatch repair"/>
    <property type="evidence" value="ECO:0007669"/>
    <property type="project" value="TreeGrafter"/>
</dbReference>
<comment type="similarity">
    <text evidence="3 14">Belongs to the Nth/MutY family.</text>
</comment>
<evidence type="ECO:0000256" key="5">
    <source>
        <dbReference type="ARBA" id="ARBA00022023"/>
    </source>
</evidence>
<evidence type="ECO:0000256" key="3">
    <source>
        <dbReference type="ARBA" id="ARBA00008343"/>
    </source>
</evidence>
<keyword evidence="10 14" id="KW-0408">Iron</keyword>
<gene>
    <name evidence="16" type="primary">mutY</name>
    <name evidence="16" type="ORF">JKP34_02845</name>
</gene>
<organism evidence="16 17">
    <name type="scientific">Marivirga atlantica</name>
    <dbReference type="NCBI Taxonomy" id="1548457"/>
    <lineage>
        <taxon>Bacteria</taxon>
        <taxon>Pseudomonadati</taxon>
        <taxon>Bacteroidota</taxon>
        <taxon>Cytophagia</taxon>
        <taxon>Cytophagales</taxon>
        <taxon>Marivirgaceae</taxon>
        <taxon>Marivirga</taxon>
    </lineage>
</organism>
<dbReference type="InterPro" id="IPR015797">
    <property type="entry name" value="NUDIX_hydrolase-like_dom_sf"/>
</dbReference>
<comment type="catalytic activity">
    <reaction evidence="1 14">
        <text>Hydrolyzes free adenine bases from 7,8-dihydro-8-oxoguanine:adenine mismatched double-stranded DNA, leaving an apurinic site.</text>
        <dbReference type="EC" id="3.2.2.31"/>
    </reaction>
</comment>
<protein>
    <recommendedName>
        <fullName evidence="5 14">Adenine DNA glycosylase</fullName>
        <ecNumber evidence="4 14">3.2.2.31</ecNumber>
    </recommendedName>
</protein>
<feature type="domain" description="HhH-GPD" evidence="15">
    <location>
        <begin position="37"/>
        <end position="188"/>
    </location>
</feature>
<evidence type="ECO:0000256" key="6">
    <source>
        <dbReference type="ARBA" id="ARBA00022485"/>
    </source>
</evidence>
<dbReference type="InterPro" id="IPR011257">
    <property type="entry name" value="DNA_glycosylase"/>
</dbReference>
<keyword evidence="8 14" id="KW-0227">DNA damage</keyword>
<dbReference type="CDD" id="cd03431">
    <property type="entry name" value="NUDIX_DNA_Glycosylase_C-MutY"/>
    <property type="match status" value="1"/>
</dbReference>
<dbReference type="AlphaFoldDB" id="A0A937AIE8"/>
<evidence type="ECO:0000313" key="16">
    <source>
        <dbReference type="EMBL" id="MBL0764173.1"/>
    </source>
</evidence>
<evidence type="ECO:0000256" key="2">
    <source>
        <dbReference type="ARBA" id="ARBA00002933"/>
    </source>
</evidence>
<dbReference type="GO" id="GO:0046872">
    <property type="term" value="F:metal ion binding"/>
    <property type="evidence" value="ECO:0007669"/>
    <property type="project" value="UniProtKB-UniRule"/>
</dbReference>
<evidence type="ECO:0000256" key="12">
    <source>
        <dbReference type="ARBA" id="ARBA00023204"/>
    </source>
</evidence>
<dbReference type="Pfam" id="PF00633">
    <property type="entry name" value="HHH"/>
    <property type="match status" value="1"/>
</dbReference>
<dbReference type="GO" id="GO:0034039">
    <property type="term" value="F:8-oxo-7,8-dihydroguanine DNA N-glycosylase activity"/>
    <property type="evidence" value="ECO:0007669"/>
    <property type="project" value="TreeGrafter"/>
</dbReference>
<comment type="cofactor">
    <cofactor evidence="14">
        <name>[4Fe-4S] cluster</name>
        <dbReference type="ChEBI" id="CHEBI:49883"/>
    </cofactor>
    <text evidence="14">Binds 1 [4Fe-4S] cluster.</text>
</comment>
<keyword evidence="17" id="KW-1185">Reference proteome</keyword>
<evidence type="ECO:0000256" key="11">
    <source>
        <dbReference type="ARBA" id="ARBA00023014"/>
    </source>
</evidence>
<proteinExistence type="inferred from homology"/>
<evidence type="ECO:0000256" key="1">
    <source>
        <dbReference type="ARBA" id="ARBA00000843"/>
    </source>
</evidence>
<dbReference type="GO" id="GO:0032357">
    <property type="term" value="F:oxidized purine DNA binding"/>
    <property type="evidence" value="ECO:0007669"/>
    <property type="project" value="TreeGrafter"/>
</dbReference>